<feature type="compositionally biased region" description="Basic and acidic residues" evidence="1">
    <location>
        <begin position="9"/>
        <end position="24"/>
    </location>
</feature>
<evidence type="ECO:0000313" key="3">
    <source>
        <dbReference type="EMBL" id="MDD1796146.1"/>
    </source>
</evidence>
<dbReference type="InterPro" id="IPR047525">
    <property type="entry name" value="TfoX-like"/>
</dbReference>
<gene>
    <name evidence="3" type="ORF">LRP50_23780</name>
</gene>
<feature type="region of interest" description="Disordered" evidence="1">
    <location>
        <begin position="1"/>
        <end position="32"/>
    </location>
</feature>
<evidence type="ECO:0000256" key="1">
    <source>
        <dbReference type="SAM" id="MobiDB-lite"/>
    </source>
</evidence>
<proteinExistence type="predicted"/>
<dbReference type="PANTHER" id="PTHR36121">
    <property type="entry name" value="PROTEIN SXY"/>
    <property type="match status" value="1"/>
</dbReference>
<dbReference type="EMBL" id="JAJUBC010000043">
    <property type="protein sequence ID" value="MDD1796146.1"/>
    <property type="molecule type" value="Genomic_DNA"/>
</dbReference>
<name>A0ABT5R795_9GAMM</name>
<feature type="domain" description="TfoX C-terminal" evidence="2">
    <location>
        <begin position="42"/>
        <end position="119"/>
    </location>
</feature>
<dbReference type="InterPro" id="IPR007077">
    <property type="entry name" value="TfoX_C"/>
</dbReference>
<dbReference type="Pfam" id="PF04994">
    <property type="entry name" value="TfoX_C"/>
    <property type="match status" value="1"/>
</dbReference>
<dbReference type="Gene3D" id="1.10.150.20">
    <property type="entry name" value="5' to 3' exonuclease, C-terminal subdomain"/>
    <property type="match status" value="1"/>
</dbReference>
<dbReference type="Proteomes" id="UP001149400">
    <property type="component" value="Unassembled WGS sequence"/>
</dbReference>
<organism evidence="3 4">
    <name type="scientific">Enterovibrio gelatinilyticus</name>
    <dbReference type="NCBI Taxonomy" id="2899819"/>
    <lineage>
        <taxon>Bacteria</taxon>
        <taxon>Pseudomonadati</taxon>
        <taxon>Pseudomonadota</taxon>
        <taxon>Gammaproteobacteria</taxon>
        <taxon>Vibrionales</taxon>
        <taxon>Vibrionaceae</taxon>
        <taxon>Enterovibrio</taxon>
    </lineage>
</organism>
<dbReference type="RefSeq" id="WP_274166906.1">
    <property type="nucleotide sequence ID" value="NZ_JAJUBC010000043.1"/>
</dbReference>
<dbReference type="PANTHER" id="PTHR36121:SF1">
    <property type="entry name" value="PROTEIN SXY"/>
    <property type="match status" value="1"/>
</dbReference>
<evidence type="ECO:0000259" key="2">
    <source>
        <dbReference type="Pfam" id="PF04994"/>
    </source>
</evidence>
<sequence length="128" mass="14550">MKKSLRKSHSPDRTSKPSRTKDRPTNNQQPKVGATVIIEVQMRLRDLKGFGPKSEEILAKVDINTVEDFMAIDPFELYKQLKLNVKGTGLNSIYAIIGAREGIHWQEVAKTRKEEILYQLDDMGLAPK</sequence>
<keyword evidence="4" id="KW-1185">Reference proteome</keyword>
<accession>A0ABT5R795</accession>
<evidence type="ECO:0000313" key="4">
    <source>
        <dbReference type="Proteomes" id="UP001149400"/>
    </source>
</evidence>
<comment type="caution">
    <text evidence="3">The sequence shown here is derived from an EMBL/GenBank/DDBJ whole genome shotgun (WGS) entry which is preliminary data.</text>
</comment>
<reference evidence="3" key="1">
    <citation type="submission" date="2021-12" db="EMBL/GenBank/DDBJ databases">
        <title>Enterovibrio ZSDZ35 sp. nov. and Enterovibrio ZSDZ42 sp. nov., isolated from coastal seawater in Qingdao.</title>
        <authorList>
            <person name="Zhang P."/>
        </authorList>
    </citation>
    <scope>NUCLEOTIDE SEQUENCE</scope>
    <source>
        <strain evidence="3">ZSDZ42</strain>
    </source>
</reference>
<protein>
    <submittedName>
        <fullName evidence="3">TfoX/Sxy family protein</fullName>
    </submittedName>
</protein>